<keyword evidence="8" id="KW-1185">Reference proteome</keyword>
<dbReference type="PANTHER" id="PTHR47338">
    <property type="entry name" value="ZN(II)2CYS6 TRANSCRIPTION FACTOR (EUROFUNG)-RELATED"/>
    <property type="match status" value="1"/>
</dbReference>
<evidence type="ECO:0000256" key="1">
    <source>
        <dbReference type="ARBA" id="ARBA00004123"/>
    </source>
</evidence>
<evidence type="ECO:0000256" key="2">
    <source>
        <dbReference type="ARBA" id="ARBA00022723"/>
    </source>
</evidence>
<reference evidence="7" key="1">
    <citation type="submission" date="2023-01" db="EMBL/GenBank/DDBJ databases">
        <authorList>
            <person name="Piombo E."/>
        </authorList>
    </citation>
    <scope>NUCLEOTIDE SEQUENCE</scope>
</reference>
<dbReference type="InterPro" id="IPR007219">
    <property type="entry name" value="XnlR_reg_dom"/>
</dbReference>
<dbReference type="GO" id="GO:0000981">
    <property type="term" value="F:DNA-binding transcription factor activity, RNA polymerase II-specific"/>
    <property type="evidence" value="ECO:0007669"/>
    <property type="project" value="InterPro"/>
</dbReference>
<feature type="domain" description="Xylanolytic transcriptional activator regulatory" evidence="6">
    <location>
        <begin position="468"/>
        <end position="551"/>
    </location>
</feature>
<dbReference type="CDD" id="cd12148">
    <property type="entry name" value="fungal_TF_MHR"/>
    <property type="match status" value="1"/>
</dbReference>
<comment type="caution">
    <text evidence="7">The sequence shown here is derived from an EMBL/GenBank/DDBJ whole genome shotgun (WGS) entry which is preliminary data.</text>
</comment>
<dbReference type="GO" id="GO:0005634">
    <property type="term" value="C:nucleus"/>
    <property type="evidence" value="ECO:0007669"/>
    <property type="project" value="UniProtKB-SubCell"/>
</dbReference>
<dbReference type="Pfam" id="PF04082">
    <property type="entry name" value="Fungal_trans"/>
    <property type="match status" value="1"/>
</dbReference>
<evidence type="ECO:0000313" key="8">
    <source>
        <dbReference type="Proteomes" id="UP001160390"/>
    </source>
</evidence>
<comment type="subcellular location">
    <subcellularLocation>
        <location evidence="1">Nucleus</location>
    </subcellularLocation>
</comment>
<keyword evidence="5" id="KW-0539">Nucleus</keyword>
<protein>
    <recommendedName>
        <fullName evidence="6">Xylanolytic transcriptional activator regulatory domain-containing protein</fullName>
    </recommendedName>
</protein>
<evidence type="ECO:0000313" key="7">
    <source>
        <dbReference type="EMBL" id="CAI6025813.1"/>
    </source>
</evidence>
<keyword evidence="2" id="KW-0479">Metal-binding</keyword>
<dbReference type="AlphaFoldDB" id="A0AA35LQS2"/>
<dbReference type="Proteomes" id="UP001160390">
    <property type="component" value="Unassembled WGS sequence"/>
</dbReference>
<dbReference type="GO" id="GO:0006351">
    <property type="term" value="P:DNA-templated transcription"/>
    <property type="evidence" value="ECO:0007669"/>
    <property type="project" value="InterPro"/>
</dbReference>
<keyword evidence="3" id="KW-0805">Transcription regulation</keyword>
<dbReference type="EMBL" id="CABFNP030000464">
    <property type="protein sequence ID" value="CAI6025813.1"/>
    <property type="molecule type" value="Genomic_DNA"/>
</dbReference>
<dbReference type="SMART" id="SM00906">
    <property type="entry name" value="Fungal_trans"/>
    <property type="match status" value="1"/>
</dbReference>
<evidence type="ECO:0000256" key="5">
    <source>
        <dbReference type="ARBA" id="ARBA00023242"/>
    </source>
</evidence>
<keyword evidence="4" id="KW-0804">Transcription</keyword>
<organism evidence="7 8">
    <name type="scientific">Clonostachys chloroleuca</name>
    <dbReference type="NCBI Taxonomy" id="1926264"/>
    <lineage>
        <taxon>Eukaryota</taxon>
        <taxon>Fungi</taxon>
        <taxon>Dikarya</taxon>
        <taxon>Ascomycota</taxon>
        <taxon>Pezizomycotina</taxon>
        <taxon>Sordariomycetes</taxon>
        <taxon>Hypocreomycetidae</taxon>
        <taxon>Hypocreales</taxon>
        <taxon>Bionectriaceae</taxon>
        <taxon>Clonostachys</taxon>
    </lineage>
</organism>
<sequence length="817" mass="93107">MDLRLPKGSQHLWLAQELSPSVPLKDPISTEAALKTHIVSFELDASALRLLSQLYHQMKHTSVFPVADIFHLAQGYPFLMHAALALSAAHDRSLSMAIQSGQGRTTSEMAHIFQCTTLLNRKLCHEISSADRDPIWATASFLSILSFLALDECDPSKAWPFKPSESDDMNWLRLGDTKWKLFQLTQPTRPDSIFCPMSDTYQKMRAYKSTSSIHSILPELQILCRLDECSQPETSPYFEAAEIITRLDKWRDFEVPFPEAMAFIIYTSTSFKSLLLMKDPVALVLLALWYSKTRVTSWDSFSGPAETSGTLDVAATNLEDVMSLEPDSFNLWSMPFPTLEAPQELDLSLVTKEDPASLPPWSVLLELVSNFFQKLYAHLPIIHKGRFMHALERDGIDGSSQALLYAICAISAKTHTDPNVRERRCHWYETAKRLVSESIAGKSKVIESLQAAVLIVQQSSEMMEFCTPWQLLGLAWRKAVLTGCARLDGKARVLPKDLGVLETDSWIEREECRRTLWTLFIFDRCLCTTDLPRAIDNRHIHVNFPMSEDEFQADHEPLDSDSIGFTVDVDNLCSRLQRQTLRRKRTVYQYLVAAHHLLGRVGEELYQPHFDYKEDRDKLQSFTSKLVKLRLTIPRHAIELSAADPRDFSLVVWLNAVMACNALLLHHRPLLEGETNERPGDHFENWPYCVAAAHNLANCLRDICRTSLDFANNTFLLPLVFVCARVLLIEKCVPLDPYCDPAYKSSVKDDLEILAFALRHFREALGKLGRKYYNGFIYFSRFNAEQCRAAKCGVLLDMLRPCDHWPDYSDEEEACIL</sequence>
<evidence type="ECO:0000256" key="3">
    <source>
        <dbReference type="ARBA" id="ARBA00023015"/>
    </source>
</evidence>
<accession>A0AA35LQS2</accession>
<dbReference type="PANTHER" id="PTHR47338:SF10">
    <property type="entry name" value="TRANSCRIPTION FACTOR DOMAIN-CONTAINING PROTEIN-RELATED"/>
    <property type="match status" value="1"/>
</dbReference>
<evidence type="ECO:0000256" key="4">
    <source>
        <dbReference type="ARBA" id="ARBA00023163"/>
    </source>
</evidence>
<gene>
    <name evidence="7" type="ORF">CCHLO57077_00014024</name>
</gene>
<evidence type="ECO:0000259" key="6">
    <source>
        <dbReference type="SMART" id="SM00906"/>
    </source>
</evidence>
<dbReference type="InterPro" id="IPR050815">
    <property type="entry name" value="TF_fung"/>
</dbReference>
<name>A0AA35LQS2_9HYPO</name>
<proteinExistence type="predicted"/>
<dbReference type="GO" id="GO:0003677">
    <property type="term" value="F:DNA binding"/>
    <property type="evidence" value="ECO:0007669"/>
    <property type="project" value="InterPro"/>
</dbReference>
<dbReference type="GO" id="GO:0008270">
    <property type="term" value="F:zinc ion binding"/>
    <property type="evidence" value="ECO:0007669"/>
    <property type="project" value="InterPro"/>
</dbReference>